<sequence>MLAIEAAMRSLLVAAALSRPTTAQTNPPMRRAYSTDTNVTLSFNSGGPNHCPRNGSSDTITFSTFFPLDLYGDQQACFNLADVFGSNKSVQSNFGGFEASGLKYTNLTYGYSIYGAENYDPGTNYSTVLYHQYGIDAGDSDEWDQSEYAPRYVQFYPGRDCDQAGDAQGNLVPWFQSSCRAKHDCEQAPASIKSFIIGTVTDDYPYPKHCNLMSVYDAATTTRPVLAAVVGCVAVVAWFVGL</sequence>
<dbReference type="GeneID" id="89928846"/>
<organism evidence="2 3">
    <name type="scientific">Saxophila tyrrhenica</name>
    <dbReference type="NCBI Taxonomy" id="1690608"/>
    <lineage>
        <taxon>Eukaryota</taxon>
        <taxon>Fungi</taxon>
        <taxon>Dikarya</taxon>
        <taxon>Ascomycota</taxon>
        <taxon>Pezizomycotina</taxon>
        <taxon>Dothideomycetes</taxon>
        <taxon>Dothideomycetidae</taxon>
        <taxon>Mycosphaerellales</taxon>
        <taxon>Extremaceae</taxon>
        <taxon>Saxophila</taxon>
    </lineage>
</organism>
<accession>A0AAV9P6X0</accession>
<keyword evidence="1" id="KW-0732">Signal</keyword>
<evidence type="ECO:0000256" key="1">
    <source>
        <dbReference type="SAM" id="SignalP"/>
    </source>
</evidence>
<evidence type="ECO:0000313" key="2">
    <source>
        <dbReference type="EMBL" id="KAK5167811.1"/>
    </source>
</evidence>
<gene>
    <name evidence="2" type="ORF">LTR77_007510</name>
</gene>
<dbReference type="Proteomes" id="UP001337655">
    <property type="component" value="Unassembled WGS sequence"/>
</dbReference>
<keyword evidence="3" id="KW-1185">Reference proteome</keyword>
<comment type="caution">
    <text evidence="2">The sequence shown here is derived from an EMBL/GenBank/DDBJ whole genome shotgun (WGS) entry which is preliminary data.</text>
</comment>
<dbReference type="AlphaFoldDB" id="A0AAV9P6X0"/>
<dbReference type="EMBL" id="JAVRRT010000011">
    <property type="protein sequence ID" value="KAK5167811.1"/>
    <property type="molecule type" value="Genomic_DNA"/>
</dbReference>
<name>A0AAV9P6X0_9PEZI</name>
<protein>
    <submittedName>
        <fullName evidence="2">Uncharacterized protein</fullName>
    </submittedName>
</protein>
<proteinExistence type="predicted"/>
<feature type="chain" id="PRO_5043418065" evidence="1">
    <location>
        <begin position="24"/>
        <end position="242"/>
    </location>
</feature>
<feature type="signal peptide" evidence="1">
    <location>
        <begin position="1"/>
        <end position="23"/>
    </location>
</feature>
<reference evidence="2 3" key="1">
    <citation type="submission" date="2023-08" db="EMBL/GenBank/DDBJ databases">
        <title>Black Yeasts Isolated from many extreme environments.</title>
        <authorList>
            <person name="Coleine C."/>
            <person name="Stajich J.E."/>
            <person name="Selbmann L."/>
        </authorList>
    </citation>
    <scope>NUCLEOTIDE SEQUENCE [LARGE SCALE GENOMIC DNA]</scope>
    <source>
        <strain evidence="2 3">CCFEE 5935</strain>
    </source>
</reference>
<evidence type="ECO:0000313" key="3">
    <source>
        <dbReference type="Proteomes" id="UP001337655"/>
    </source>
</evidence>
<dbReference type="RefSeq" id="XP_064657517.1">
    <property type="nucleotide sequence ID" value="XM_064804747.1"/>
</dbReference>